<accession>A0AAV4T137</accession>
<protein>
    <submittedName>
        <fullName evidence="1">Uncharacterized protein</fullName>
    </submittedName>
</protein>
<reference evidence="1 2" key="1">
    <citation type="submission" date="2021-06" db="EMBL/GenBank/DDBJ databases">
        <title>Caerostris extrusa draft genome.</title>
        <authorList>
            <person name="Kono N."/>
            <person name="Arakawa K."/>
        </authorList>
    </citation>
    <scope>NUCLEOTIDE SEQUENCE [LARGE SCALE GENOMIC DNA]</scope>
</reference>
<gene>
    <name evidence="1" type="ORF">CEXT_475931</name>
</gene>
<proteinExistence type="predicted"/>
<dbReference type="AlphaFoldDB" id="A0AAV4T137"/>
<name>A0AAV4T137_CAEEX</name>
<dbReference type="EMBL" id="BPLR01010310">
    <property type="protein sequence ID" value="GIY38480.1"/>
    <property type="molecule type" value="Genomic_DNA"/>
</dbReference>
<dbReference type="Proteomes" id="UP001054945">
    <property type="component" value="Unassembled WGS sequence"/>
</dbReference>
<organism evidence="1 2">
    <name type="scientific">Caerostris extrusa</name>
    <name type="common">Bark spider</name>
    <name type="synonym">Caerostris bankana</name>
    <dbReference type="NCBI Taxonomy" id="172846"/>
    <lineage>
        <taxon>Eukaryota</taxon>
        <taxon>Metazoa</taxon>
        <taxon>Ecdysozoa</taxon>
        <taxon>Arthropoda</taxon>
        <taxon>Chelicerata</taxon>
        <taxon>Arachnida</taxon>
        <taxon>Araneae</taxon>
        <taxon>Araneomorphae</taxon>
        <taxon>Entelegynae</taxon>
        <taxon>Araneoidea</taxon>
        <taxon>Araneidae</taxon>
        <taxon>Caerostris</taxon>
    </lineage>
</organism>
<sequence length="77" mass="8592">MGKSWIGGKYSGIPGSTNTRCGIQNSGSILDRGYLHQVWNMNGRQLRNPFVGQMIRRDHPLATTHDIFASMSVCTMH</sequence>
<evidence type="ECO:0000313" key="2">
    <source>
        <dbReference type="Proteomes" id="UP001054945"/>
    </source>
</evidence>
<evidence type="ECO:0000313" key="1">
    <source>
        <dbReference type="EMBL" id="GIY38480.1"/>
    </source>
</evidence>
<comment type="caution">
    <text evidence="1">The sequence shown here is derived from an EMBL/GenBank/DDBJ whole genome shotgun (WGS) entry which is preliminary data.</text>
</comment>
<keyword evidence="2" id="KW-1185">Reference proteome</keyword>